<evidence type="ECO:0000313" key="3">
    <source>
        <dbReference type="Proteomes" id="UP000287033"/>
    </source>
</evidence>
<evidence type="ECO:0000313" key="2">
    <source>
        <dbReference type="EMBL" id="GCC40692.1"/>
    </source>
</evidence>
<name>A0A401TDH8_CHIPU</name>
<feature type="compositionally biased region" description="Polar residues" evidence="1">
    <location>
        <begin position="97"/>
        <end position="110"/>
    </location>
</feature>
<proteinExistence type="predicted"/>
<organism evidence="2 3">
    <name type="scientific">Chiloscyllium punctatum</name>
    <name type="common">Brownbanded bambooshark</name>
    <name type="synonym">Hemiscyllium punctatum</name>
    <dbReference type="NCBI Taxonomy" id="137246"/>
    <lineage>
        <taxon>Eukaryota</taxon>
        <taxon>Metazoa</taxon>
        <taxon>Chordata</taxon>
        <taxon>Craniata</taxon>
        <taxon>Vertebrata</taxon>
        <taxon>Chondrichthyes</taxon>
        <taxon>Elasmobranchii</taxon>
        <taxon>Galeomorphii</taxon>
        <taxon>Galeoidea</taxon>
        <taxon>Orectolobiformes</taxon>
        <taxon>Hemiscylliidae</taxon>
        <taxon>Chiloscyllium</taxon>
    </lineage>
</organism>
<protein>
    <submittedName>
        <fullName evidence="2">Uncharacterized protein</fullName>
    </submittedName>
</protein>
<evidence type="ECO:0000256" key="1">
    <source>
        <dbReference type="SAM" id="MobiDB-lite"/>
    </source>
</evidence>
<dbReference type="EMBL" id="BEZZ01040227">
    <property type="protein sequence ID" value="GCC40692.1"/>
    <property type="molecule type" value="Genomic_DNA"/>
</dbReference>
<dbReference type="Proteomes" id="UP000287033">
    <property type="component" value="Unassembled WGS sequence"/>
</dbReference>
<comment type="caution">
    <text evidence="2">The sequence shown here is derived from an EMBL/GenBank/DDBJ whole genome shotgun (WGS) entry which is preliminary data.</text>
</comment>
<reference evidence="2 3" key="1">
    <citation type="journal article" date="2018" name="Nat. Ecol. Evol.">
        <title>Shark genomes provide insights into elasmobranch evolution and the origin of vertebrates.</title>
        <authorList>
            <person name="Hara Y"/>
            <person name="Yamaguchi K"/>
            <person name="Onimaru K"/>
            <person name="Kadota M"/>
            <person name="Koyanagi M"/>
            <person name="Keeley SD"/>
            <person name="Tatsumi K"/>
            <person name="Tanaka K"/>
            <person name="Motone F"/>
            <person name="Kageyama Y"/>
            <person name="Nozu R"/>
            <person name="Adachi N"/>
            <person name="Nishimura O"/>
            <person name="Nakagawa R"/>
            <person name="Tanegashima C"/>
            <person name="Kiyatake I"/>
            <person name="Matsumoto R"/>
            <person name="Murakumo K"/>
            <person name="Nishida K"/>
            <person name="Terakita A"/>
            <person name="Kuratani S"/>
            <person name="Sato K"/>
            <person name="Hyodo S Kuraku.S."/>
        </authorList>
    </citation>
    <scope>NUCLEOTIDE SEQUENCE [LARGE SCALE GENOMIC DNA]</scope>
</reference>
<dbReference type="AlphaFoldDB" id="A0A401TDH8"/>
<feature type="region of interest" description="Disordered" evidence="1">
    <location>
        <begin position="97"/>
        <end position="148"/>
    </location>
</feature>
<gene>
    <name evidence="2" type="ORF">chiPu_0024469</name>
</gene>
<feature type="region of interest" description="Disordered" evidence="1">
    <location>
        <begin position="48"/>
        <end position="76"/>
    </location>
</feature>
<sequence>MEGRRATQLGRSTGRALWRQLSMARPDSAAGRGWGALRTLHTGRQTHWEHGKPARHTWFHAPPEGGGRAAAGGRGSRHFPRLRGCEEGYCLGAITLTTRSGEPPSKTTGLPSRPEASCGTPPAEEMRPATALPMLGVVPAEEIRQTPT</sequence>
<keyword evidence="3" id="KW-1185">Reference proteome</keyword>
<feature type="compositionally biased region" description="Gly residues" evidence="1">
    <location>
        <begin position="64"/>
        <end position="74"/>
    </location>
</feature>
<accession>A0A401TDH8</accession>